<dbReference type="PANTHER" id="PTHR10173">
    <property type="entry name" value="METHIONINE SULFOXIDE REDUCTASE"/>
    <property type="match status" value="1"/>
</dbReference>
<reference evidence="8 9" key="2">
    <citation type="submission" date="2018-11" db="EMBL/GenBank/DDBJ databases">
        <authorList>
            <consortium name="Pathogen Informatics"/>
        </authorList>
    </citation>
    <scope>NUCLEOTIDE SEQUENCE [LARGE SCALE GENOMIC DNA]</scope>
</reference>
<evidence type="ECO:0000256" key="5">
    <source>
        <dbReference type="ARBA" id="ARBA00048488"/>
    </source>
</evidence>
<dbReference type="Pfam" id="PF01641">
    <property type="entry name" value="SelR"/>
    <property type="match status" value="1"/>
</dbReference>
<organism evidence="10">
    <name type="scientific">Taenia asiatica</name>
    <name type="common">Asian tapeworm</name>
    <dbReference type="NCBI Taxonomy" id="60517"/>
    <lineage>
        <taxon>Eukaryota</taxon>
        <taxon>Metazoa</taxon>
        <taxon>Spiralia</taxon>
        <taxon>Lophotrochozoa</taxon>
        <taxon>Platyhelminthes</taxon>
        <taxon>Cestoda</taxon>
        <taxon>Eucestoda</taxon>
        <taxon>Cyclophyllidea</taxon>
        <taxon>Taeniidae</taxon>
        <taxon>Taenia</taxon>
    </lineage>
</organism>
<evidence type="ECO:0000256" key="2">
    <source>
        <dbReference type="ARBA" id="ARBA00022723"/>
    </source>
</evidence>
<dbReference type="NCBIfam" id="TIGR00357">
    <property type="entry name" value="peptide-methionine (R)-S-oxide reductase MsrB"/>
    <property type="match status" value="1"/>
</dbReference>
<dbReference type="PROSITE" id="PS51790">
    <property type="entry name" value="MSRB"/>
    <property type="match status" value="1"/>
</dbReference>
<dbReference type="EMBL" id="UYRS01018398">
    <property type="protein sequence ID" value="VDK34635.1"/>
    <property type="molecule type" value="Genomic_DNA"/>
</dbReference>
<dbReference type="Gene3D" id="2.170.150.20">
    <property type="entry name" value="Peptide methionine sulfoxide reductase"/>
    <property type="match status" value="1"/>
</dbReference>
<keyword evidence="2 6" id="KW-0479">Metal-binding</keyword>
<keyword evidence="3 6" id="KW-0862">Zinc</keyword>
<evidence type="ECO:0000259" key="7">
    <source>
        <dbReference type="PROSITE" id="PS51790"/>
    </source>
</evidence>
<accession>A0A0R3W503</accession>
<dbReference type="InterPro" id="IPR028427">
    <property type="entry name" value="Met_Sox_Rdtase_MsrB"/>
</dbReference>
<dbReference type="PANTHER" id="PTHR10173:SF52">
    <property type="entry name" value="METHIONINE-R-SULFOXIDE REDUCTASE B1"/>
    <property type="match status" value="1"/>
</dbReference>
<dbReference type="GO" id="GO:0005737">
    <property type="term" value="C:cytoplasm"/>
    <property type="evidence" value="ECO:0007669"/>
    <property type="project" value="TreeGrafter"/>
</dbReference>
<dbReference type="EC" id="1.8.4.12" evidence="6"/>
<dbReference type="SUPFAM" id="SSF51316">
    <property type="entry name" value="Mss4-like"/>
    <property type="match status" value="1"/>
</dbReference>
<evidence type="ECO:0000256" key="6">
    <source>
        <dbReference type="RuleBase" id="RU365044"/>
    </source>
</evidence>
<dbReference type="InterPro" id="IPR002579">
    <property type="entry name" value="Met_Sox_Rdtase_MsrB_dom"/>
</dbReference>
<feature type="domain" description="MsrB" evidence="7">
    <location>
        <begin position="7"/>
        <end position="137"/>
    </location>
</feature>
<evidence type="ECO:0000313" key="8">
    <source>
        <dbReference type="EMBL" id="VDK34635.1"/>
    </source>
</evidence>
<evidence type="ECO:0000313" key="10">
    <source>
        <dbReference type="WBParaSite" id="TASK_0000516601-mRNA-1"/>
    </source>
</evidence>
<dbReference type="OrthoDB" id="44061at2759"/>
<sequence length="140" mass="15416">MAKKFNDDDWKRRLPPDVYHVTREKGTEEPFTGKYNKLFGNGYYKCVCCGALLFTSKDKFDSGCGWPAFSRAASSSASGADAGTNVERRLDTSLGMRRVEIVCKLCDAHLGHVFEDGPAPTNLRYCVNSASLSFEPEGSS</sequence>
<evidence type="ECO:0000256" key="3">
    <source>
        <dbReference type="ARBA" id="ARBA00022833"/>
    </source>
</evidence>
<dbReference type="GO" id="GO:0030091">
    <property type="term" value="P:protein repair"/>
    <property type="evidence" value="ECO:0007669"/>
    <property type="project" value="InterPro"/>
</dbReference>
<dbReference type="FunFam" id="2.170.150.20:FF:000001">
    <property type="entry name" value="Peptide methionine sulfoxide reductase MsrB"/>
    <property type="match status" value="1"/>
</dbReference>
<comment type="catalytic activity">
    <reaction evidence="5 6">
        <text>L-methionyl-[protein] + [thioredoxin]-disulfide + H2O = L-methionyl-(R)-S-oxide-[protein] + [thioredoxin]-dithiol</text>
        <dbReference type="Rhea" id="RHEA:24164"/>
        <dbReference type="Rhea" id="RHEA-COMP:10698"/>
        <dbReference type="Rhea" id="RHEA-COMP:10700"/>
        <dbReference type="Rhea" id="RHEA-COMP:12313"/>
        <dbReference type="Rhea" id="RHEA-COMP:12314"/>
        <dbReference type="ChEBI" id="CHEBI:15377"/>
        <dbReference type="ChEBI" id="CHEBI:16044"/>
        <dbReference type="ChEBI" id="CHEBI:29950"/>
        <dbReference type="ChEBI" id="CHEBI:45764"/>
        <dbReference type="ChEBI" id="CHEBI:50058"/>
        <dbReference type="EC" id="1.8.4.12"/>
    </reaction>
</comment>
<dbReference type="GO" id="GO:0046872">
    <property type="term" value="F:metal ion binding"/>
    <property type="evidence" value="ECO:0007669"/>
    <property type="project" value="UniProtKB-KW"/>
</dbReference>
<dbReference type="STRING" id="60517.A0A0R3W503"/>
<dbReference type="InterPro" id="IPR011057">
    <property type="entry name" value="Mss4-like_sf"/>
</dbReference>
<evidence type="ECO:0000256" key="4">
    <source>
        <dbReference type="ARBA" id="ARBA00023002"/>
    </source>
</evidence>
<comment type="function">
    <text evidence="6">Methionine-sulfoxide reductase that specifically reduces methionine (R)-sulfoxide back to methionine. While in many cases methionine oxidation is the result of random oxidation following oxidative stress, methionine oxidation is also a post-translational modification that takes place on specific residues.</text>
</comment>
<proteinExistence type="inferred from homology"/>
<evidence type="ECO:0000313" key="9">
    <source>
        <dbReference type="Proteomes" id="UP000282613"/>
    </source>
</evidence>
<comment type="cofactor">
    <cofactor evidence="6">
        <name>Zn(2+)</name>
        <dbReference type="ChEBI" id="CHEBI:29105"/>
    </cofactor>
    <text evidence="6">Binds 1 zinc ion per subunit.</text>
</comment>
<comment type="similarity">
    <text evidence="1 6">Belongs to the MsrB Met sulfoxide reductase family.</text>
</comment>
<dbReference type="WBParaSite" id="TASK_0000516601-mRNA-1">
    <property type="protein sequence ID" value="TASK_0000516601-mRNA-1"/>
    <property type="gene ID" value="TASK_0000516601"/>
</dbReference>
<dbReference type="AlphaFoldDB" id="A0A0R3W503"/>
<name>A0A0R3W503_TAEAS</name>
<reference evidence="10" key="1">
    <citation type="submission" date="2017-02" db="UniProtKB">
        <authorList>
            <consortium name="WormBaseParasite"/>
        </authorList>
    </citation>
    <scope>IDENTIFICATION</scope>
</reference>
<dbReference type="Proteomes" id="UP000282613">
    <property type="component" value="Unassembled WGS sequence"/>
</dbReference>
<keyword evidence="9" id="KW-1185">Reference proteome</keyword>
<dbReference type="GO" id="GO:0033743">
    <property type="term" value="F:peptide-methionine (R)-S-oxide reductase activity"/>
    <property type="evidence" value="ECO:0007669"/>
    <property type="project" value="UniProtKB-EC"/>
</dbReference>
<gene>
    <name evidence="8" type="ORF">TASK_LOCUS5167</name>
</gene>
<keyword evidence="4 6" id="KW-0560">Oxidoreductase</keyword>
<evidence type="ECO:0000256" key="1">
    <source>
        <dbReference type="ARBA" id="ARBA00007174"/>
    </source>
</evidence>
<protein>
    <recommendedName>
        <fullName evidence="6">Peptide-methionine (R)-S-oxide reductase</fullName>
        <ecNumber evidence="6">1.8.4.12</ecNumber>
    </recommendedName>
</protein>
<dbReference type="GO" id="GO:0006979">
    <property type="term" value="P:response to oxidative stress"/>
    <property type="evidence" value="ECO:0007669"/>
    <property type="project" value="InterPro"/>
</dbReference>